<dbReference type="AlphaFoldDB" id="B8CUW4"/>
<dbReference type="STRING" id="225849.swp_4814"/>
<dbReference type="HOGENOM" id="CLU_054734_0_0_6"/>
<dbReference type="EMBL" id="CP000472">
    <property type="protein sequence ID" value="ACJ31440.1"/>
    <property type="molecule type" value="Genomic_DNA"/>
</dbReference>
<feature type="domain" description="GGDEF" evidence="4">
    <location>
        <begin position="250"/>
        <end position="397"/>
    </location>
</feature>
<dbReference type="SUPFAM" id="SSF55073">
    <property type="entry name" value="Nucleotide cyclase"/>
    <property type="match status" value="1"/>
</dbReference>
<evidence type="ECO:0000313" key="6">
    <source>
        <dbReference type="Proteomes" id="UP000000753"/>
    </source>
</evidence>
<dbReference type="InterPro" id="IPR050469">
    <property type="entry name" value="Diguanylate_Cyclase"/>
</dbReference>
<dbReference type="GO" id="GO:1902201">
    <property type="term" value="P:negative regulation of bacterial-type flagellum-dependent cell motility"/>
    <property type="evidence" value="ECO:0007669"/>
    <property type="project" value="TreeGrafter"/>
</dbReference>
<reference evidence="5 6" key="1">
    <citation type="journal article" date="2008" name="PLoS ONE">
        <title>Environmental adaptation: genomic analysis of the piezotolerant and psychrotolerant deep-sea iron reducing bacterium Shewanella piezotolerans WP3.</title>
        <authorList>
            <person name="Wang F."/>
            <person name="Wang J."/>
            <person name="Jian H."/>
            <person name="Zhang B."/>
            <person name="Li S."/>
            <person name="Wang F."/>
            <person name="Zeng X."/>
            <person name="Gao L."/>
            <person name="Bartlett D.H."/>
            <person name="Yu J."/>
            <person name="Hu S."/>
            <person name="Xiao X."/>
        </authorList>
    </citation>
    <scope>NUCLEOTIDE SEQUENCE [LARGE SCALE GENOMIC DNA]</scope>
    <source>
        <strain evidence="6">WP3 / JCM 13877</strain>
    </source>
</reference>
<dbReference type="InterPro" id="IPR000160">
    <property type="entry name" value="GGDEF_dom"/>
</dbReference>
<accession>B8CUW4</accession>
<dbReference type="Gene3D" id="3.30.70.270">
    <property type="match status" value="1"/>
</dbReference>
<sequence length="397" mass="45232">MSALTRSFRYIFVPVMMTFICIAATQLFAYKWQLWLPTINELPYYLYPIVAVLALQFNYARLSFLSVLLLIYYLYEQGLLPELTSIEDLRDHIFLSGTLVIAFFSINKDRAILSTHTIKTFVSIAFCVVLGFAWLFLITQLSAPTTPELPPAFNLLAAIYVPVGVSSIVVCIYATWRKTAIDSMMVVTLFIWLFYYYYPSELPLSILLCMLAVTYLCAILSESYHLAYRDDLTGLSSRRALNTMALSLNSHYSVAMVDIDHFKSFNDTYGHDVGDQVLQLIASKLTKVKGSGKVYRYGGEEFTIVFPNRDVEFVLPYLNELRCIIRDYDIVLRNEHRKTSNKSSRNTQEDNLSTTVNVTISIGVAEHHGQLTFAQTLKLADKALYIAKKNGRNRVFA</sequence>
<dbReference type="SMART" id="SM00267">
    <property type="entry name" value="GGDEF"/>
    <property type="match status" value="1"/>
</dbReference>
<gene>
    <name evidence="5" type="ordered locus">swp_4814</name>
</gene>
<feature type="transmembrane region" description="Helical" evidence="3">
    <location>
        <begin position="92"/>
        <end position="108"/>
    </location>
</feature>
<dbReference type="Pfam" id="PF00990">
    <property type="entry name" value="GGDEF"/>
    <property type="match status" value="1"/>
</dbReference>
<keyword evidence="3" id="KW-1133">Transmembrane helix</keyword>
<dbReference type="GO" id="GO:0052621">
    <property type="term" value="F:diguanylate cyclase activity"/>
    <property type="evidence" value="ECO:0007669"/>
    <property type="project" value="UniProtKB-EC"/>
</dbReference>
<keyword evidence="3" id="KW-0812">Transmembrane</keyword>
<dbReference type="RefSeq" id="WP_020914770.1">
    <property type="nucleotide sequence ID" value="NC_011566.1"/>
</dbReference>
<dbReference type="InterPro" id="IPR029787">
    <property type="entry name" value="Nucleotide_cyclase"/>
</dbReference>
<dbReference type="PROSITE" id="PS50887">
    <property type="entry name" value="GGDEF"/>
    <property type="match status" value="1"/>
</dbReference>
<evidence type="ECO:0000256" key="1">
    <source>
        <dbReference type="ARBA" id="ARBA00012528"/>
    </source>
</evidence>
<proteinExistence type="predicted"/>
<evidence type="ECO:0000256" key="2">
    <source>
        <dbReference type="ARBA" id="ARBA00034247"/>
    </source>
</evidence>
<feature type="transmembrane region" description="Helical" evidence="3">
    <location>
        <begin position="120"/>
        <end position="141"/>
    </location>
</feature>
<protein>
    <recommendedName>
        <fullName evidence="1">diguanylate cyclase</fullName>
        <ecNumber evidence="1">2.7.7.65</ecNumber>
    </recommendedName>
</protein>
<evidence type="ECO:0000259" key="4">
    <source>
        <dbReference type="PROSITE" id="PS50887"/>
    </source>
</evidence>
<keyword evidence="6" id="KW-1185">Reference proteome</keyword>
<dbReference type="EC" id="2.7.7.65" evidence="1"/>
<feature type="transmembrane region" description="Helical" evidence="3">
    <location>
        <begin position="12"/>
        <end position="32"/>
    </location>
</feature>
<dbReference type="eggNOG" id="COG2199">
    <property type="taxonomic scope" value="Bacteria"/>
</dbReference>
<dbReference type="NCBIfam" id="TIGR00254">
    <property type="entry name" value="GGDEF"/>
    <property type="match status" value="1"/>
</dbReference>
<organism evidence="5 6">
    <name type="scientific">Shewanella piezotolerans (strain WP3 / JCM 13877)</name>
    <dbReference type="NCBI Taxonomy" id="225849"/>
    <lineage>
        <taxon>Bacteria</taxon>
        <taxon>Pseudomonadati</taxon>
        <taxon>Pseudomonadota</taxon>
        <taxon>Gammaproteobacteria</taxon>
        <taxon>Alteromonadales</taxon>
        <taxon>Shewanellaceae</taxon>
        <taxon>Shewanella</taxon>
    </lineage>
</organism>
<dbReference type="GO" id="GO:0043709">
    <property type="term" value="P:cell adhesion involved in single-species biofilm formation"/>
    <property type="evidence" value="ECO:0007669"/>
    <property type="project" value="TreeGrafter"/>
</dbReference>
<name>B8CUW4_SHEPW</name>
<dbReference type="InterPro" id="IPR043128">
    <property type="entry name" value="Rev_trsase/Diguanyl_cyclase"/>
</dbReference>
<dbReference type="Proteomes" id="UP000000753">
    <property type="component" value="Chromosome"/>
</dbReference>
<feature type="transmembrane region" description="Helical" evidence="3">
    <location>
        <begin position="44"/>
        <end position="72"/>
    </location>
</feature>
<keyword evidence="3" id="KW-0472">Membrane</keyword>
<comment type="catalytic activity">
    <reaction evidence="2">
        <text>2 GTP = 3',3'-c-di-GMP + 2 diphosphate</text>
        <dbReference type="Rhea" id="RHEA:24898"/>
        <dbReference type="ChEBI" id="CHEBI:33019"/>
        <dbReference type="ChEBI" id="CHEBI:37565"/>
        <dbReference type="ChEBI" id="CHEBI:58805"/>
        <dbReference type="EC" id="2.7.7.65"/>
    </reaction>
</comment>
<evidence type="ECO:0000256" key="3">
    <source>
        <dbReference type="SAM" id="Phobius"/>
    </source>
</evidence>
<dbReference type="GO" id="GO:0005886">
    <property type="term" value="C:plasma membrane"/>
    <property type="evidence" value="ECO:0007669"/>
    <property type="project" value="TreeGrafter"/>
</dbReference>
<evidence type="ECO:0000313" key="5">
    <source>
        <dbReference type="EMBL" id="ACJ31440.1"/>
    </source>
</evidence>
<dbReference type="CDD" id="cd01949">
    <property type="entry name" value="GGDEF"/>
    <property type="match status" value="1"/>
</dbReference>
<dbReference type="OrthoDB" id="5289013at2"/>
<dbReference type="PANTHER" id="PTHR45138">
    <property type="entry name" value="REGULATORY COMPONENTS OF SENSORY TRANSDUCTION SYSTEM"/>
    <property type="match status" value="1"/>
</dbReference>
<feature type="transmembrane region" description="Helical" evidence="3">
    <location>
        <begin position="153"/>
        <end position="173"/>
    </location>
</feature>
<feature type="transmembrane region" description="Helical" evidence="3">
    <location>
        <begin position="204"/>
        <end position="221"/>
    </location>
</feature>
<dbReference type="PANTHER" id="PTHR45138:SF9">
    <property type="entry name" value="DIGUANYLATE CYCLASE DGCM-RELATED"/>
    <property type="match status" value="1"/>
</dbReference>
<dbReference type="KEGG" id="swp:swp_4814"/>
<feature type="transmembrane region" description="Helical" evidence="3">
    <location>
        <begin position="180"/>
        <end position="198"/>
    </location>
</feature>